<dbReference type="OrthoDB" id="1739706at2759"/>
<gene>
    <name evidence="2" type="ORF">C2845_PM11G07800</name>
</gene>
<evidence type="ECO:0000313" key="2">
    <source>
        <dbReference type="EMBL" id="RLN09966.1"/>
    </source>
</evidence>
<accession>A0A3L6RW21</accession>
<name>A0A3L6RW21_PANMI</name>
<dbReference type="InterPro" id="IPR025398">
    <property type="entry name" value="DUF4371"/>
</dbReference>
<dbReference type="Proteomes" id="UP000275267">
    <property type="component" value="Unassembled WGS sequence"/>
</dbReference>
<proteinExistence type="predicted"/>
<dbReference type="SUPFAM" id="SSF53098">
    <property type="entry name" value="Ribonuclease H-like"/>
    <property type="match status" value="1"/>
</dbReference>
<dbReference type="PANTHER" id="PTHR45749:SF34">
    <property type="entry name" value="ZINC FINGER MYM-TYPE PROTEIN 1-LIKE"/>
    <property type="match status" value="1"/>
</dbReference>
<protein>
    <recommendedName>
        <fullName evidence="1">TTF-type domain-containing protein</fullName>
    </recommendedName>
</protein>
<dbReference type="InterPro" id="IPR012337">
    <property type="entry name" value="RNaseH-like_sf"/>
</dbReference>
<organism evidence="2 3">
    <name type="scientific">Panicum miliaceum</name>
    <name type="common">Proso millet</name>
    <name type="synonym">Broomcorn millet</name>
    <dbReference type="NCBI Taxonomy" id="4540"/>
    <lineage>
        <taxon>Eukaryota</taxon>
        <taxon>Viridiplantae</taxon>
        <taxon>Streptophyta</taxon>
        <taxon>Embryophyta</taxon>
        <taxon>Tracheophyta</taxon>
        <taxon>Spermatophyta</taxon>
        <taxon>Magnoliopsida</taxon>
        <taxon>Liliopsida</taxon>
        <taxon>Poales</taxon>
        <taxon>Poaceae</taxon>
        <taxon>PACMAD clade</taxon>
        <taxon>Panicoideae</taxon>
        <taxon>Panicodae</taxon>
        <taxon>Paniceae</taxon>
        <taxon>Panicinae</taxon>
        <taxon>Panicum</taxon>
        <taxon>Panicum sect. Panicum</taxon>
    </lineage>
</organism>
<dbReference type="SMART" id="SM00597">
    <property type="entry name" value="ZnF_TTF"/>
    <property type="match status" value="1"/>
</dbReference>
<evidence type="ECO:0000313" key="3">
    <source>
        <dbReference type="Proteomes" id="UP000275267"/>
    </source>
</evidence>
<dbReference type="InterPro" id="IPR006580">
    <property type="entry name" value="Znf_TTF"/>
</dbReference>
<feature type="domain" description="TTF-type" evidence="1">
    <location>
        <begin position="61"/>
        <end position="155"/>
    </location>
</feature>
<evidence type="ECO:0000259" key="1">
    <source>
        <dbReference type="SMART" id="SM00597"/>
    </source>
</evidence>
<dbReference type="AlphaFoldDB" id="A0A3L6RW21"/>
<sequence length="464" mass="53174">MEILPTKLVWAYPVQRVPALCGVWGRGVSGKPYPRLCNARRLRLEPGTFRSQAVRLYRLHQARPSFQQSWFAKYNWLEYSESKDAAFCLYCYLFFEPGRPEKFGSDVFAKTGYEKWKKALERFDKHAGSQSHNNAIMKCDDFMNQRRSVTNKVVKYNKEEEARYKIRLTSSLEIVRFLIEQGEAFCGHDESSTSLNKGTFIEIVEWYKNKKKKVKDAYEKGSKNCQMLSPDIQKDLTKACVEEVTAVIMDEIRGRHFSVLIDDSRDISIKEQMTMIVRFVNDEGKVVERFLGLKHIEKCTSAALKEALVDMLSSHKLSISILRGQGYDGASNMRGEFNGVQRLIRDINPYAFYVHCFAHQLQLVVVAVSTSTPAIVDFFNYVPLIVNIVGASCMRKDALLAKHHDMLLEKLENGEIKTGRGMNQESSLARPGDTRWGSYLKTLLQILVMWEAILEVLEIVNVTA</sequence>
<dbReference type="PANTHER" id="PTHR45749">
    <property type="match status" value="1"/>
</dbReference>
<comment type="caution">
    <text evidence="2">The sequence shown here is derived from an EMBL/GenBank/DDBJ whole genome shotgun (WGS) entry which is preliminary data.</text>
</comment>
<dbReference type="EMBL" id="PQIB02000007">
    <property type="protein sequence ID" value="RLN09966.1"/>
    <property type="molecule type" value="Genomic_DNA"/>
</dbReference>
<dbReference type="Pfam" id="PF14291">
    <property type="entry name" value="DUF4371"/>
    <property type="match status" value="1"/>
</dbReference>
<dbReference type="STRING" id="4540.A0A3L6RW21"/>
<reference evidence="3" key="1">
    <citation type="journal article" date="2019" name="Nat. Commun.">
        <title>The genome of broomcorn millet.</title>
        <authorList>
            <person name="Zou C."/>
            <person name="Miki D."/>
            <person name="Li D."/>
            <person name="Tang Q."/>
            <person name="Xiao L."/>
            <person name="Rajput S."/>
            <person name="Deng P."/>
            <person name="Jia W."/>
            <person name="Huang R."/>
            <person name="Zhang M."/>
            <person name="Sun Y."/>
            <person name="Hu J."/>
            <person name="Fu X."/>
            <person name="Schnable P.S."/>
            <person name="Li F."/>
            <person name="Zhang H."/>
            <person name="Feng B."/>
            <person name="Zhu X."/>
            <person name="Liu R."/>
            <person name="Schnable J.C."/>
            <person name="Zhu J.-K."/>
            <person name="Zhang H."/>
        </authorList>
    </citation>
    <scope>NUCLEOTIDE SEQUENCE [LARGE SCALE GENOMIC DNA]</scope>
</reference>
<keyword evidence="3" id="KW-1185">Reference proteome</keyword>